<proteinExistence type="predicted"/>
<keyword evidence="2" id="KW-1185">Reference proteome</keyword>
<evidence type="ECO:0000313" key="1">
    <source>
        <dbReference type="EMBL" id="GAA1553269.1"/>
    </source>
</evidence>
<protein>
    <submittedName>
        <fullName evidence="1">Uncharacterized protein</fullName>
    </submittedName>
</protein>
<comment type="caution">
    <text evidence="1">The sequence shown here is derived from an EMBL/GenBank/DDBJ whole genome shotgun (WGS) entry which is preliminary data.</text>
</comment>
<sequence>MVIWNKHRILNSFERSQSAVALNHDMLSATLEDDRSLVRQVANLADALDQSQRVLVDEKVLDDVSLDLRVRDFEANVLWVEMYLFEDVEFRLRPLRCI</sequence>
<gene>
    <name evidence="1" type="ORF">GCM10009691_29560</name>
</gene>
<name>A0ABP4MZV0_9MICO</name>
<organism evidence="1 2">
    <name type="scientific">Brevibacterium picturae</name>
    <dbReference type="NCBI Taxonomy" id="260553"/>
    <lineage>
        <taxon>Bacteria</taxon>
        <taxon>Bacillati</taxon>
        <taxon>Actinomycetota</taxon>
        <taxon>Actinomycetes</taxon>
        <taxon>Micrococcales</taxon>
        <taxon>Brevibacteriaceae</taxon>
        <taxon>Brevibacterium</taxon>
    </lineage>
</organism>
<dbReference type="Proteomes" id="UP001501791">
    <property type="component" value="Unassembled WGS sequence"/>
</dbReference>
<accession>A0ABP4MZV0</accession>
<dbReference type="EMBL" id="BAAALY010000015">
    <property type="protein sequence ID" value="GAA1553269.1"/>
    <property type="molecule type" value="Genomic_DNA"/>
</dbReference>
<evidence type="ECO:0000313" key="2">
    <source>
        <dbReference type="Proteomes" id="UP001501791"/>
    </source>
</evidence>
<reference evidence="2" key="1">
    <citation type="journal article" date="2019" name="Int. J. Syst. Evol. Microbiol.">
        <title>The Global Catalogue of Microorganisms (GCM) 10K type strain sequencing project: providing services to taxonomists for standard genome sequencing and annotation.</title>
        <authorList>
            <consortium name="The Broad Institute Genomics Platform"/>
            <consortium name="The Broad Institute Genome Sequencing Center for Infectious Disease"/>
            <person name="Wu L."/>
            <person name="Ma J."/>
        </authorList>
    </citation>
    <scope>NUCLEOTIDE SEQUENCE [LARGE SCALE GENOMIC DNA]</scope>
    <source>
        <strain evidence="2">JCM 13319</strain>
    </source>
</reference>